<dbReference type="PROSITE" id="PS50292">
    <property type="entry name" value="PEROXIDASE_3"/>
    <property type="match status" value="1"/>
</dbReference>
<dbReference type="PANTHER" id="PTHR11903:SF11">
    <property type="entry name" value="ALPHA-DIOXYGENASE 1"/>
    <property type="match status" value="1"/>
</dbReference>
<keyword evidence="1" id="KW-0479">Metal-binding</keyword>
<dbReference type="InterPro" id="IPR037120">
    <property type="entry name" value="Haem_peroxidase_sf_animal"/>
</dbReference>
<dbReference type="InterPro" id="IPR050783">
    <property type="entry name" value="Oxylipin_biosynth_metab"/>
</dbReference>
<dbReference type="GO" id="GO:0016702">
    <property type="term" value="F:oxidoreductase activity, acting on single donors with incorporation of molecular oxygen, incorporation of two atoms of oxygen"/>
    <property type="evidence" value="ECO:0007669"/>
    <property type="project" value="TreeGrafter"/>
</dbReference>
<protein>
    <submittedName>
        <fullName evidence="6">Oxygenase</fullName>
    </submittedName>
</protein>
<accession>A0A1V3NK35</accession>
<name>A0A1V3NK35_9GAMM</name>
<proteinExistence type="predicted"/>
<evidence type="ECO:0000313" key="6">
    <source>
        <dbReference type="EMBL" id="OOG25421.1"/>
    </source>
</evidence>
<evidence type="ECO:0000256" key="4">
    <source>
        <dbReference type="ARBA" id="ARBA00023002"/>
    </source>
</evidence>
<dbReference type="InterPro" id="IPR010255">
    <property type="entry name" value="Haem_peroxidase_sf"/>
</dbReference>
<dbReference type="AlphaFoldDB" id="A0A1V3NK35"/>
<dbReference type="GO" id="GO:0006631">
    <property type="term" value="P:fatty acid metabolic process"/>
    <property type="evidence" value="ECO:0007669"/>
    <property type="project" value="UniProtKB-ARBA"/>
</dbReference>
<evidence type="ECO:0000256" key="3">
    <source>
        <dbReference type="ARBA" id="ARBA00022964"/>
    </source>
</evidence>
<reference evidence="6 7" key="1">
    <citation type="submission" date="2017-02" db="EMBL/GenBank/DDBJ databases">
        <title>Genomic diversity within the haloalkaliphilic genus Thioalkalivibrio.</title>
        <authorList>
            <person name="Ahn A.-C."/>
            <person name="Meier-Kolthoff J."/>
            <person name="Overmars L."/>
            <person name="Richter M."/>
            <person name="Woyke T."/>
            <person name="Sorokin D.Y."/>
            <person name="Muyzer G."/>
        </authorList>
    </citation>
    <scope>NUCLEOTIDE SEQUENCE [LARGE SCALE GENOMIC DNA]</scope>
    <source>
        <strain evidence="6 7">ALJD</strain>
    </source>
</reference>
<dbReference type="GO" id="GO:0004601">
    <property type="term" value="F:peroxidase activity"/>
    <property type="evidence" value="ECO:0007669"/>
    <property type="project" value="InterPro"/>
</dbReference>
<dbReference type="GO" id="GO:0020037">
    <property type="term" value="F:heme binding"/>
    <property type="evidence" value="ECO:0007669"/>
    <property type="project" value="InterPro"/>
</dbReference>
<dbReference type="Gene3D" id="1.10.640.10">
    <property type="entry name" value="Haem peroxidase domain superfamily, animal type"/>
    <property type="match status" value="1"/>
</dbReference>
<organism evidence="6 7">
    <name type="scientific">Thioalkalivibrio denitrificans</name>
    <dbReference type="NCBI Taxonomy" id="108003"/>
    <lineage>
        <taxon>Bacteria</taxon>
        <taxon>Pseudomonadati</taxon>
        <taxon>Pseudomonadota</taxon>
        <taxon>Gammaproteobacteria</taxon>
        <taxon>Chromatiales</taxon>
        <taxon>Ectothiorhodospiraceae</taxon>
        <taxon>Thioalkalivibrio</taxon>
    </lineage>
</organism>
<dbReference type="EMBL" id="MVBK01000038">
    <property type="protein sequence ID" value="OOG25421.1"/>
    <property type="molecule type" value="Genomic_DNA"/>
</dbReference>
<dbReference type="STRING" id="108003.B1C78_06655"/>
<keyword evidence="4" id="KW-0560">Oxidoreductase</keyword>
<dbReference type="GO" id="GO:0006952">
    <property type="term" value="P:defense response"/>
    <property type="evidence" value="ECO:0007669"/>
    <property type="project" value="UniProtKB-KW"/>
</dbReference>
<dbReference type="PANTHER" id="PTHR11903">
    <property type="entry name" value="PROSTAGLANDIN G/H SYNTHASE"/>
    <property type="match status" value="1"/>
</dbReference>
<evidence type="ECO:0000313" key="7">
    <source>
        <dbReference type="Proteomes" id="UP000189462"/>
    </source>
</evidence>
<dbReference type="Pfam" id="PF03098">
    <property type="entry name" value="An_peroxidase"/>
    <property type="match status" value="3"/>
</dbReference>
<dbReference type="GO" id="GO:0006979">
    <property type="term" value="P:response to oxidative stress"/>
    <property type="evidence" value="ECO:0007669"/>
    <property type="project" value="InterPro"/>
</dbReference>
<gene>
    <name evidence="6" type="ORF">B1C78_06655</name>
</gene>
<dbReference type="GO" id="GO:0046872">
    <property type="term" value="F:metal ion binding"/>
    <property type="evidence" value="ECO:0007669"/>
    <property type="project" value="UniProtKB-KW"/>
</dbReference>
<keyword evidence="3" id="KW-0223">Dioxygenase</keyword>
<keyword evidence="7" id="KW-1185">Reference proteome</keyword>
<keyword evidence="5" id="KW-0408">Iron</keyword>
<comment type="caution">
    <text evidence="6">The sequence shown here is derived from an EMBL/GenBank/DDBJ whole genome shotgun (WGS) entry which is preliminary data.</text>
</comment>
<dbReference type="Proteomes" id="UP000189462">
    <property type="component" value="Unassembled WGS sequence"/>
</dbReference>
<evidence type="ECO:0000256" key="5">
    <source>
        <dbReference type="ARBA" id="ARBA00023004"/>
    </source>
</evidence>
<sequence length="919" mass="104157">MRPVADEPSDRFLGKVQEFTARCRGGTAALAQRDTPWVDWSSYWGSGDERSLSDFRLLPINRLSRQQRGIDGALIDLEYQRIELIKFNLFDNYTYPNYVLGQNAIPGRSVRQWAAMRLPPDHPDYEAVGGAGEQLCTGELMRHRTLTGICNDLRNPLMGSTNTLFARNVQFEETFPELGTTELVRNRHGDRIGLLRPDPQLISRTLFTRQQSNPEACNQGLGSSSAGVPAECDYIKAPFFNVLAAYWIQFMTHDWFSHLDEGRNSAEMIDVGCRSRLDNGVERPLSAAEIAALGCRPGDRADRTLYHDIEPAPQFHAVGEGRMARAHRTTRNTNTAWWDASQIYGYSETSLQRVKRDPDDPARLLMVRRGDASGSGAAQGYLPVFEPGDPIHPTWEGQEAVAFPDNWSIGLSFLHNVFAREHNLFVDGFRRHAQRNPDADSGLRNPADPDRVIRYRDVTPDELFEVARLVVAAGIAKIHTIEWTTQLLYDEVLHIGMNSNWNGVFHDKDRLSRLLERIVVDRLGPSIHEDDHTTWWSVLASGSGIFGLGSERYADRPHLLSRSGRGQDIWDLRNPEHVNGGINHFGSPFNFPEEFVTVYRLHPLVPDLLEYRSWDDPNAIRKQVPVISTIRAQATPAIQSGGLGDWGVTLGRQRLGALTLQNHPNFLQNLPMPRLDSETRQIDVAALDLIRDRERGVPRFNEFRRQYGLKSLTSFDDFVDRRLPADSPERQRQEQLVVKLRDIYGQHRCDDSKVITAVQRLNGRPVTDCLGHPDGTLVDNVEDVDTVVGWLAESTRPHGFAISETQFTVFILNASRRLFSDRFFTSSFRPEFYTHFGIAWVNDNGPDGKVMEAVGPDGHEQEVSPMKRVLLRTVPELEDELRDVVNAFDPWARDRGRYYSLEWRPRQGAETDPAFAVAP</sequence>
<dbReference type="InterPro" id="IPR019791">
    <property type="entry name" value="Haem_peroxidase_animal"/>
</dbReference>
<evidence type="ECO:0000256" key="2">
    <source>
        <dbReference type="ARBA" id="ARBA00022821"/>
    </source>
</evidence>
<evidence type="ECO:0000256" key="1">
    <source>
        <dbReference type="ARBA" id="ARBA00022723"/>
    </source>
</evidence>
<dbReference type="SUPFAM" id="SSF48113">
    <property type="entry name" value="Heme-dependent peroxidases"/>
    <property type="match status" value="1"/>
</dbReference>
<keyword evidence="2" id="KW-0611">Plant defense</keyword>